<feature type="domain" description="Imm-5-like" evidence="1">
    <location>
        <begin position="19"/>
        <end position="146"/>
    </location>
</feature>
<evidence type="ECO:0000259" key="1">
    <source>
        <dbReference type="Pfam" id="PF21805"/>
    </source>
</evidence>
<sequence length="159" mass="17437">MEFAIWWEMGPEWNGDNSLDDERHRALALWAADCAEHVLQFFEGERPDDDRPRDAIEATRAWHRGEVAVGETRAYALAAQAAARDAGTTAASEVARAAEHAVGAAEVDRHAKAAANYAIKAAVAANPRDERAAETEANWQMGQLPSDLRAVVFLEERAK</sequence>
<dbReference type="Proteomes" id="UP001596481">
    <property type="component" value="Unassembled WGS sequence"/>
</dbReference>
<dbReference type="RefSeq" id="WP_390224166.1">
    <property type="nucleotide sequence ID" value="NZ_JBHTAA010000005.1"/>
</dbReference>
<comment type="caution">
    <text evidence="2">The sequence shown here is derived from an EMBL/GenBank/DDBJ whole genome shotgun (WGS) entry which is preliminary data.</text>
</comment>
<dbReference type="AlphaFoldDB" id="A0ABD5ZGU5"/>
<proteinExistence type="predicted"/>
<evidence type="ECO:0000313" key="3">
    <source>
        <dbReference type="Proteomes" id="UP001596481"/>
    </source>
</evidence>
<organism evidence="2 3">
    <name type="scientific">Haloferax namakaokahaiae</name>
    <dbReference type="NCBI Taxonomy" id="1748331"/>
    <lineage>
        <taxon>Archaea</taxon>
        <taxon>Methanobacteriati</taxon>
        <taxon>Methanobacteriota</taxon>
        <taxon>Stenosarchaea group</taxon>
        <taxon>Halobacteria</taxon>
        <taxon>Halobacteriales</taxon>
        <taxon>Haloferacaceae</taxon>
        <taxon>Haloferax</taxon>
    </lineage>
</organism>
<keyword evidence="3" id="KW-1185">Reference proteome</keyword>
<dbReference type="EMBL" id="JBHTAA010000005">
    <property type="protein sequence ID" value="MFC7204453.1"/>
    <property type="molecule type" value="Genomic_DNA"/>
</dbReference>
<evidence type="ECO:0000313" key="2">
    <source>
        <dbReference type="EMBL" id="MFC7204453.1"/>
    </source>
</evidence>
<gene>
    <name evidence="2" type="ORF">ACFQJC_13075</name>
</gene>
<protein>
    <submittedName>
        <fullName evidence="2">Immunity protein</fullName>
    </submittedName>
</protein>
<name>A0ABD5ZGU5_9EURY</name>
<dbReference type="InterPro" id="IPR048667">
    <property type="entry name" value="Imm5-like"/>
</dbReference>
<reference evidence="2 3" key="1">
    <citation type="journal article" date="2019" name="Int. J. Syst. Evol. Microbiol.">
        <title>The Global Catalogue of Microorganisms (GCM) 10K type strain sequencing project: providing services to taxonomists for standard genome sequencing and annotation.</title>
        <authorList>
            <consortium name="The Broad Institute Genomics Platform"/>
            <consortium name="The Broad Institute Genome Sequencing Center for Infectious Disease"/>
            <person name="Wu L."/>
            <person name="Ma J."/>
        </authorList>
    </citation>
    <scope>NUCLEOTIDE SEQUENCE [LARGE SCALE GENOMIC DNA]</scope>
    <source>
        <strain evidence="2 3">DSM 29988</strain>
    </source>
</reference>
<accession>A0ABD5ZGU5</accession>
<dbReference type="Pfam" id="PF21805">
    <property type="entry name" value="Imm5_like"/>
    <property type="match status" value="1"/>
</dbReference>